<dbReference type="Proteomes" id="UP000256645">
    <property type="component" value="Unassembled WGS sequence"/>
</dbReference>
<keyword evidence="1" id="KW-0812">Transmembrane</keyword>
<dbReference type="EMBL" id="PDLM01000002">
    <property type="protein sequence ID" value="RDW84234.1"/>
    <property type="molecule type" value="Genomic_DNA"/>
</dbReference>
<evidence type="ECO:0000313" key="4">
    <source>
        <dbReference type="Proteomes" id="UP000256645"/>
    </source>
</evidence>
<evidence type="ECO:0000259" key="2">
    <source>
        <dbReference type="Pfam" id="PF06985"/>
    </source>
</evidence>
<dbReference type="InterPro" id="IPR010730">
    <property type="entry name" value="HET"/>
</dbReference>
<keyword evidence="4" id="KW-1185">Reference proteome</keyword>
<organism evidence="3 4">
    <name type="scientific">Coleophoma cylindrospora</name>
    <dbReference type="NCBI Taxonomy" id="1849047"/>
    <lineage>
        <taxon>Eukaryota</taxon>
        <taxon>Fungi</taxon>
        <taxon>Dikarya</taxon>
        <taxon>Ascomycota</taxon>
        <taxon>Pezizomycotina</taxon>
        <taxon>Leotiomycetes</taxon>
        <taxon>Helotiales</taxon>
        <taxon>Dermateaceae</taxon>
        <taxon>Coleophoma</taxon>
    </lineage>
</organism>
<evidence type="ECO:0000256" key="1">
    <source>
        <dbReference type="SAM" id="Phobius"/>
    </source>
</evidence>
<dbReference type="Pfam" id="PF06985">
    <property type="entry name" value="HET"/>
    <property type="match status" value="1"/>
</dbReference>
<dbReference type="PANTHER" id="PTHR24148">
    <property type="entry name" value="ANKYRIN REPEAT DOMAIN-CONTAINING PROTEIN 39 HOMOLOG-RELATED"/>
    <property type="match status" value="1"/>
</dbReference>
<gene>
    <name evidence="3" type="ORF">BP6252_01824</name>
</gene>
<keyword evidence="1" id="KW-0472">Membrane</keyword>
<sequence>MSSIYTAAPDIGSWELRILTLRPGREGTTVICEMQRVSLLSDFSYAALSYCWGDQSITSNIIVNNVLVPVTTNLEAALQQLRMMGVRQVWVDALCINQSNNQERNLQVRNMKHIYAKADLTYAWVGGTGTDGAAAGVALLRGINQNSVSLQSAQHAHFDSGHVSISHTSRHTSRSADLGNRCQRCTMKSAFRNLDDFFNREYWRRRWVIQEITVARFVQVVCGNETIDLRSMVAALELCKGSVYWLPVMNSSSIYMQYILQSRSSVQSGRSLSLCQAIYATRHFCSKDPRDNIFALIGICSDGTELIPMPNYYQGIEEIMRDLSRALIRKYGCFDIILLDGRKEGPSRRMPTWVPDWLSDSMSEESYKTTTKAPYLDLFYPTNSLLGGVNTLNMQGVTLGVINSASSVLGPESRIRASGMQYRASRMTLNRVESRLYYGSRSHTLAAILQSLLATSFKPTVVNDGPKGDITLHRFSRLIQRTNPDSSESSFAMLRKWIRTNNGFMISGNTLQKWLTESRAGYYRHRYFETWKGRLLVSIVSFFCIFPLFLTGNLFQQLTAMRVGWIAFTLLLFAWNVTFWTKQRHYEQSAVLKGIEAATSLSTRLILCDTGIIGMASPYAKPGDEVCLLAGCTTAAVLRKQTSDPGGTYTVVGKAYVCLSSRQGRQYMAFVPRVTLVGDGHGSLSPAGGAKYGECILNQKKLAEGHDYLLV</sequence>
<dbReference type="InterPro" id="IPR052895">
    <property type="entry name" value="HetReg/Transcr_Mod"/>
</dbReference>
<feature type="transmembrane region" description="Helical" evidence="1">
    <location>
        <begin position="535"/>
        <end position="555"/>
    </location>
</feature>
<comment type="caution">
    <text evidence="3">The sequence shown here is derived from an EMBL/GenBank/DDBJ whole genome shotgun (WGS) entry which is preliminary data.</text>
</comment>
<evidence type="ECO:0000313" key="3">
    <source>
        <dbReference type="EMBL" id="RDW84234.1"/>
    </source>
</evidence>
<keyword evidence="1" id="KW-1133">Transmembrane helix</keyword>
<feature type="transmembrane region" description="Helical" evidence="1">
    <location>
        <begin position="561"/>
        <end position="580"/>
    </location>
</feature>
<protein>
    <recommendedName>
        <fullName evidence="2">Heterokaryon incompatibility domain-containing protein</fullName>
    </recommendedName>
</protein>
<dbReference type="PANTHER" id="PTHR24148:SF64">
    <property type="entry name" value="HETEROKARYON INCOMPATIBILITY DOMAIN-CONTAINING PROTEIN"/>
    <property type="match status" value="1"/>
</dbReference>
<name>A0A3D8SDQ1_9HELO</name>
<reference evidence="3 4" key="1">
    <citation type="journal article" date="2018" name="IMA Fungus">
        <title>IMA Genome-F 9: Draft genome sequence of Annulohypoxylon stygium, Aspergillus mulundensis, Berkeleyomyces basicola (syn. Thielaviopsis basicola), Ceratocystis smalleyi, two Cercospora beticola strains, Coleophoma cylindrospora, Fusarium fracticaudum, Phialophora cf. hyalina, and Morchella septimelata.</title>
        <authorList>
            <person name="Wingfield B.D."/>
            <person name="Bills G.F."/>
            <person name="Dong Y."/>
            <person name="Huang W."/>
            <person name="Nel W.J."/>
            <person name="Swalarsk-Parry B.S."/>
            <person name="Vaghefi N."/>
            <person name="Wilken P.M."/>
            <person name="An Z."/>
            <person name="de Beer Z.W."/>
            <person name="De Vos L."/>
            <person name="Chen L."/>
            <person name="Duong T.A."/>
            <person name="Gao Y."/>
            <person name="Hammerbacher A."/>
            <person name="Kikkert J.R."/>
            <person name="Li Y."/>
            <person name="Li H."/>
            <person name="Li K."/>
            <person name="Li Q."/>
            <person name="Liu X."/>
            <person name="Ma X."/>
            <person name="Naidoo K."/>
            <person name="Pethybridge S.J."/>
            <person name="Sun J."/>
            <person name="Steenkamp E.T."/>
            <person name="van der Nest M.A."/>
            <person name="van Wyk S."/>
            <person name="Wingfield M.J."/>
            <person name="Xiong C."/>
            <person name="Yue Q."/>
            <person name="Zhang X."/>
        </authorList>
    </citation>
    <scope>NUCLEOTIDE SEQUENCE [LARGE SCALE GENOMIC DNA]</scope>
    <source>
        <strain evidence="3 4">BP6252</strain>
    </source>
</reference>
<dbReference type="OrthoDB" id="3526006at2759"/>
<feature type="domain" description="Heterokaryon incompatibility" evidence="2">
    <location>
        <begin position="45"/>
        <end position="211"/>
    </location>
</feature>
<accession>A0A3D8SDQ1</accession>
<dbReference type="AlphaFoldDB" id="A0A3D8SDQ1"/>
<proteinExistence type="predicted"/>